<dbReference type="GO" id="GO:0042393">
    <property type="term" value="F:histone binding"/>
    <property type="evidence" value="ECO:0007669"/>
    <property type="project" value="InterPro"/>
</dbReference>
<dbReference type="Gene3D" id="1.10.20.10">
    <property type="entry name" value="Histone, subunit A"/>
    <property type="match status" value="1"/>
</dbReference>
<feature type="compositionally biased region" description="Basic residues" evidence="1">
    <location>
        <begin position="776"/>
        <end position="789"/>
    </location>
</feature>
<feature type="compositionally biased region" description="Polar residues" evidence="1">
    <location>
        <begin position="390"/>
        <end position="403"/>
    </location>
</feature>
<dbReference type="eggNOG" id="ENOG502SCHT">
    <property type="taxonomic scope" value="Eukaryota"/>
</dbReference>
<evidence type="ECO:0008006" key="4">
    <source>
        <dbReference type="Google" id="ProtNLM"/>
    </source>
</evidence>
<feature type="compositionally biased region" description="Basic and acidic residues" evidence="1">
    <location>
        <begin position="133"/>
        <end position="153"/>
    </location>
</feature>
<feature type="compositionally biased region" description="Polar residues" evidence="1">
    <location>
        <begin position="315"/>
        <end position="340"/>
    </location>
</feature>
<feature type="compositionally biased region" description="Acidic residues" evidence="1">
    <location>
        <begin position="21"/>
        <end position="30"/>
    </location>
</feature>
<feature type="region of interest" description="Disordered" evidence="1">
    <location>
        <begin position="1"/>
        <end position="38"/>
    </location>
</feature>
<sequence length="997" mass="107014">MESPVKRQRLNHTPTSRLQHEDDELDFESENVDHQRDSGLQLAESRAFAAYKLKSTFEHIFEKYERDFTGIGDEIDLRTGEIVVDNGHIQQLGLGGVDSFLEEDEGMLLEDAFVTSDEEDHGQGQPGFSSKPQPRDTLRPGEGEEPRASEHRQPPPLSPTQAAATSALQGGEGPEPSTPGGLGTEHRLSKVAFSRHAPPRSSSLSRGAWGPDHGATDPLWRTPRLPSPGFSDDITSKFQGMRYSVPVAENEESIWSLAPADMVWPLSPYKPAPSPSSRHCKSPRGTAKTGQRRPSLVPADGQDEDEILSHVGTGSAATSPNKSKISQSTPKNQEVNGQNRGETKQSDESKHSRTGNPAKERKKPPGKAKGIRPVGRPRSKTAIPGVKISSRANTTPLDQTSQLHVALVTAKRGPGRPRKNTSHEVPQLIPEHTIPQSTLPVQVDEPPRKSNVQQLVIELPRRPEPPGLTEVGDIAFKSPPRSTEENTTTHMSQTKANASPPRIEHVASSIPDSQALSSLSSSAPAIEPPAEAKPRETVGKALTESYQRNEVDPSYEFSDEESGIPLAKGVTGKPDARSRSVQTSDSSNVALPRESEAAAASGKTQAHTVEGEQRMVDLPTPEVSVPPGNPSKGGDRTEVSTIQEDPAGKAATPPQVKKPESAAQDLSLNAAIDLPSQVSNERTSRPTEQSEPAIAVESAPDLPTDSSVLPPLQQTSKDEQSTQKKTFLEVPDSDCLDDNLESSLREVSQSLASTQDKDFAVQSPTLPLASETICSSKKKKTKQRKRKTKTCIPVSEEEHSAIVQLSQAPQGEADVVGADIPRSSPSASSNKEPEKQKNSTGKTTAPQAQILTPQRPSSRRSILSLRPGDAEEDEISLILDSWSTPRTESALPPRVVNLSSIRKSTLAKLAGSSPLRSRGSIMSPTGLVASGGGGSGLRFRTAREGFGGMSTPTKRKRLASPGSQAGSLIRTPGGQLRRCGVDGFSCDRDFCFTCLQG</sequence>
<dbReference type="OMA" id="VYHTPVK"/>
<feature type="compositionally biased region" description="Basic and acidic residues" evidence="1">
    <location>
        <begin position="341"/>
        <end position="351"/>
    </location>
</feature>
<dbReference type="GeneID" id="9532540"/>
<feature type="compositionally biased region" description="Basic residues" evidence="1">
    <location>
        <begin position="1"/>
        <end position="10"/>
    </location>
</feature>
<dbReference type="GO" id="GO:0005634">
    <property type="term" value="C:nucleus"/>
    <property type="evidence" value="ECO:0007669"/>
    <property type="project" value="InterPro"/>
</dbReference>
<feature type="compositionally biased region" description="Polar residues" evidence="1">
    <location>
        <begin position="579"/>
        <end position="589"/>
    </location>
</feature>
<feature type="compositionally biased region" description="Basic residues" evidence="1">
    <location>
        <begin position="360"/>
        <end position="379"/>
    </location>
</feature>
<proteinExistence type="predicted"/>
<keyword evidence="3" id="KW-1185">Reference proteome</keyword>
<dbReference type="RefSeq" id="XP_003005847.1">
    <property type="nucleotide sequence ID" value="XM_003005801.1"/>
</dbReference>
<dbReference type="PANTHER" id="PTHR15992">
    <property type="entry name" value="HOLLIDAY JUNCTION RECOGNITION PROTEIN"/>
    <property type="match status" value="1"/>
</dbReference>
<feature type="compositionally biased region" description="Polar residues" evidence="1">
    <location>
        <begin position="159"/>
        <end position="168"/>
    </location>
</feature>
<dbReference type="AlphaFoldDB" id="C9SH97"/>
<dbReference type="Pfam" id="PF10384">
    <property type="entry name" value="Scm3"/>
    <property type="match status" value="1"/>
</dbReference>
<dbReference type="PANTHER" id="PTHR15992:SF5">
    <property type="entry name" value="HOLLIDAY JUNCTION RECOGNITION PROTEIN"/>
    <property type="match status" value="1"/>
</dbReference>
<evidence type="ECO:0000313" key="3">
    <source>
        <dbReference type="Proteomes" id="UP000008698"/>
    </source>
</evidence>
<feature type="region of interest" description="Disordered" evidence="1">
    <location>
        <begin position="115"/>
        <end position="236"/>
    </location>
</feature>
<feature type="compositionally biased region" description="Low complexity" evidence="1">
    <location>
        <begin position="855"/>
        <end position="867"/>
    </location>
</feature>
<feature type="compositionally biased region" description="Polar residues" evidence="1">
    <location>
        <begin position="485"/>
        <end position="497"/>
    </location>
</feature>
<feature type="compositionally biased region" description="Acidic residues" evidence="1">
    <location>
        <begin position="731"/>
        <end position="740"/>
    </location>
</feature>
<reference evidence="3" key="1">
    <citation type="journal article" date="2011" name="PLoS Pathog.">
        <title>Comparative genomics yields insights into niche adaptation of plant vascular wilt pathogens.</title>
        <authorList>
            <person name="Klosterman S.J."/>
            <person name="Subbarao K.V."/>
            <person name="Kang S."/>
            <person name="Veronese P."/>
            <person name="Gold S.E."/>
            <person name="Thomma B.P.H.J."/>
            <person name="Chen Z."/>
            <person name="Henrissat B."/>
            <person name="Lee Y.-H."/>
            <person name="Park J."/>
            <person name="Garcia-Pedrajas M.D."/>
            <person name="Barbara D.J."/>
            <person name="Anchieta A."/>
            <person name="de Jonge R."/>
            <person name="Santhanam P."/>
            <person name="Maruthachalam K."/>
            <person name="Atallah Z."/>
            <person name="Amyotte S.G."/>
            <person name="Paz Z."/>
            <person name="Inderbitzin P."/>
            <person name="Hayes R.J."/>
            <person name="Heiman D.I."/>
            <person name="Young S."/>
            <person name="Zeng Q."/>
            <person name="Engels R."/>
            <person name="Galagan J."/>
            <person name="Cuomo C.A."/>
            <person name="Dobinson K.F."/>
            <person name="Ma L.-J."/>
        </authorList>
    </citation>
    <scope>NUCLEOTIDE SEQUENCE [LARGE SCALE GENOMIC DNA]</scope>
    <source>
        <strain evidence="3">VaMs.102 / ATCC MYA-4576 / FGSC 10136</strain>
    </source>
</reference>
<evidence type="ECO:0000313" key="2">
    <source>
        <dbReference type="EMBL" id="EEY17691.1"/>
    </source>
</evidence>
<organism evidence="3">
    <name type="scientific">Verticillium alfalfae (strain VaMs.102 / ATCC MYA-4576 / FGSC 10136)</name>
    <name type="common">Verticillium wilt of alfalfa</name>
    <name type="synonym">Verticillium albo-atrum</name>
    <dbReference type="NCBI Taxonomy" id="526221"/>
    <lineage>
        <taxon>Eukaryota</taxon>
        <taxon>Fungi</taxon>
        <taxon>Dikarya</taxon>
        <taxon>Ascomycota</taxon>
        <taxon>Pezizomycotina</taxon>
        <taxon>Sordariomycetes</taxon>
        <taxon>Hypocreomycetidae</taxon>
        <taxon>Glomerellales</taxon>
        <taxon>Plectosphaerellaceae</taxon>
        <taxon>Verticillium</taxon>
    </lineage>
</organism>
<dbReference type="OrthoDB" id="2420608at2759"/>
<dbReference type="KEGG" id="val:VDBG_03800"/>
<name>C9SH97_VERA1</name>
<feature type="compositionally biased region" description="Polar residues" evidence="1">
    <location>
        <begin position="676"/>
        <end position="690"/>
    </location>
</feature>
<dbReference type="Proteomes" id="UP000008698">
    <property type="component" value="Unassembled WGS sequence"/>
</dbReference>
<feature type="compositionally biased region" description="Low complexity" evidence="1">
    <location>
        <begin position="507"/>
        <end position="529"/>
    </location>
</feature>
<feature type="compositionally biased region" description="Polar residues" evidence="1">
    <location>
        <begin position="704"/>
        <end position="715"/>
    </location>
</feature>
<gene>
    <name evidence="2" type="ORF">VDBG_03800</name>
</gene>
<protein>
    <recommendedName>
        <fullName evidence="4">Centromere protein Scm3</fullName>
    </recommendedName>
</protein>
<accession>C9SH97</accession>
<dbReference type="InterPro" id="IPR009072">
    <property type="entry name" value="Histone-fold"/>
</dbReference>
<dbReference type="STRING" id="526221.C9SH97"/>
<feature type="region of interest" description="Disordered" evidence="1">
    <location>
        <begin position="914"/>
        <end position="969"/>
    </location>
</feature>
<feature type="compositionally biased region" description="Polar residues" evidence="1">
    <location>
        <begin position="838"/>
        <end position="854"/>
    </location>
</feature>
<dbReference type="GO" id="GO:0046982">
    <property type="term" value="F:protein heterodimerization activity"/>
    <property type="evidence" value="ECO:0007669"/>
    <property type="project" value="InterPro"/>
</dbReference>
<evidence type="ECO:0000256" key="1">
    <source>
        <dbReference type="SAM" id="MobiDB-lite"/>
    </source>
</evidence>
<feature type="region of interest" description="Disordered" evidence="1">
    <location>
        <begin position="264"/>
        <end position="868"/>
    </location>
</feature>
<dbReference type="InterPro" id="IPR018465">
    <property type="entry name" value="Scm3/HJURP"/>
</dbReference>
<dbReference type="HOGENOM" id="CLU_302851_0_0_1"/>
<feature type="compositionally biased region" description="Polar residues" evidence="1">
    <location>
        <begin position="741"/>
        <end position="754"/>
    </location>
</feature>
<dbReference type="EMBL" id="DS985217">
    <property type="protein sequence ID" value="EEY17691.1"/>
    <property type="molecule type" value="Genomic_DNA"/>
</dbReference>